<feature type="domain" description="Exostosin GT47" evidence="2">
    <location>
        <begin position="97"/>
        <end position="438"/>
    </location>
</feature>
<gene>
    <name evidence="3" type="ORF">PHATRDRAFT_47923</name>
</gene>
<dbReference type="EMBL" id="CM000617">
    <property type="protein sequence ID" value="EEC46295.1"/>
    <property type="molecule type" value="Genomic_DNA"/>
</dbReference>
<organism evidence="3 4">
    <name type="scientific">Phaeodactylum tricornutum (strain CCAP 1055/1)</name>
    <dbReference type="NCBI Taxonomy" id="556484"/>
    <lineage>
        <taxon>Eukaryota</taxon>
        <taxon>Sar</taxon>
        <taxon>Stramenopiles</taxon>
        <taxon>Ochrophyta</taxon>
        <taxon>Bacillariophyta</taxon>
        <taxon>Bacillariophyceae</taxon>
        <taxon>Bacillariophycidae</taxon>
        <taxon>Naviculales</taxon>
        <taxon>Phaeodactylaceae</taxon>
        <taxon>Phaeodactylum</taxon>
    </lineage>
</organism>
<dbReference type="InterPro" id="IPR040911">
    <property type="entry name" value="Exostosin_GT47"/>
</dbReference>
<dbReference type="HOGENOM" id="CLU_476088_0_0_1"/>
<reference evidence="3 4" key="1">
    <citation type="journal article" date="2008" name="Nature">
        <title>The Phaeodactylum genome reveals the evolutionary history of diatom genomes.</title>
        <authorList>
            <person name="Bowler C."/>
            <person name="Allen A.E."/>
            <person name="Badger J.H."/>
            <person name="Grimwood J."/>
            <person name="Jabbari K."/>
            <person name="Kuo A."/>
            <person name="Maheswari U."/>
            <person name="Martens C."/>
            <person name="Maumus F."/>
            <person name="Otillar R.P."/>
            <person name="Rayko E."/>
            <person name="Salamov A."/>
            <person name="Vandepoele K."/>
            <person name="Beszteri B."/>
            <person name="Gruber A."/>
            <person name="Heijde M."/>
            <person name="Katinka M."/>
            <person name="Mock T."/>
            <person name="Valentin K."/>
            <person name="Verret F."/>
            <person name="Berges J.A."/>
            <person name="Brownlee C."/>
            <person name="Cadoret J.P."/>
            <person name="Chiovitti A."/>
            <person name="Choi C.J."/>
            <person name="Coesel S."/>
            <person name="De Martino A."/>
            <person name="Detter J.C."/>
            <person name="Durkin C."/>
            <person name="Falciatore A."/>
            <person name="Fournet J."/>
            <person name="Haruta M."/>
            <person name="Huysman M.J."/>
            <person name="Jenkins B.D."/>
            <person name="Jiroutova K."/>
            <person name="Jorgensen R.E."/>
            <person name="Joubert Y."/>
            <person name="Kaplan A."/>
            <person name="Kroger N."/>
            <person name="Kroth P.G."/>
            <person name="La Roche J."/>
            <person name="Lindquist E."/>
            <person name="Lommer M."/>
            <person name="Martin-Jezequel V."/>
            <person name="Lopez P.J."/>
            <person name="Lucas S."/>
            <person name="Mangogna M."/>
            <person name="McGinnis K."/>
            <person name="Medlin L.K."/>
            <person name="Montsant A."/>
            <person name="Oudot-Le Secq M.P."/>
            <person name="Napoli C."/>
            <person name="Obornik M."/>
            <person name="Parker M.S."/>
            <person name="Petit J.L."/>
            <person name="Porcel B.M."/>
            <person name="Poulsen N."/>
            <person name="Robison M."/>
            <person name="Rychlewski L."/>
            <person name="Rynearson T.A."/>
            <person name="Schmutz J."/>
            <person name="Shapiro H."/>
            <person name="Siaut M."/>
            <person name="Stanley M."/>
            <person name="Sussman M.R."/>
            <person name="Taylor A.R."/>
            <person name="Vardi A."/>
            <person name="von Dassow P."/>
            <person name="Vyverman W."/>
            <person name="Willis A."/>
            <person name="Wyrwicz L.S."/>
            <person name="Rokhsar D.S."/>
            <person name="Weissenbach J."/>
            <person name="Armbrust E.V."/>
            <person name="Green B.R."/>
            <person name="Van de Peer Y."/>
            <person name="Grigoriev I.V."/>
        </authorList>
    </citation>
    <scope>NUCLEOTIDE SEQUENCE [LARGE SCALE GENOMIC DNA]</scope>
    <source>
        <strain evidence="3 4">CCAP 1055/1</strain>
    </source>
</reference>
<dbReference type="InParanoid" id="B7G5D2"/>
<evidence type="ECO:0000259" key="2">
    <source>
        <dbReference type="Pfam" id="PF03016"/>
    </source>
</evidence>
<dbReference type="PANTHER" id="PTHR11062">
    <property type="entry name" value="EXOSTOSIN HEPARAN SULFATE GLYCOSYLTRANSFERASE -RELATED"/>
    <property type="match status" value="1"/>
</dbReference>
<dbReference type="GeneID" id="7203178"/>
<dbReference type="Proteomes" id="UP000000759">
    <property type="component" value="Chromosome 15"/>
</dbReference>
<dbReference type="STRING" id="556484.B7G5D2"/>
<dbReference type="OrthoDB" id="41933at2759"/>
<dbReference type="AlphaFoldDB" id="B7G5D2"/>
<dbReference type="InterPro" id="IPR004263">
    <property type="entry name" value="Exostosin"/>
</dbReference>
<protein>
    <recommendedName>
        <fullName evidence="2">Exostosin GT47 domain-containing protein</fullName>
    </recommendedName>
</protein>
<dbReference type="Pfam" id="PF03016">
    <property type="entry name" value="Exostosin_GT47"/>
    <property type="match status" value="1"/>
</dbReference>
<comment type="similarity">
    <text evidence="1">Belongs to the glycosyltransferase 47 family.</text>
</comment>
<keyword evidence="4" id="KW-1185">Reference proteome</keyword>
<dbReference type="PaxDb" id="2850-Phatr47923"/>
<evidence type="ECO:0000313" key="3">
    <source>
        <dbReference type="EMBL" id="EEC46295.1"/>
    </source>
</evidence>
<dbReference type="RefSeq" id="XP_002182394.1">
    <property type="nucleotide sequence ID" value="XM_002182358.1"/>
</dbReference>
<evidence type="ECO:0000256" key="1">
    <source>
        <dbReference type="ARBA" id="ARBA00010271"/>
    </source>
</evidence>
<name>B7G5D2_PHATC</name>
<evidence type="ECO:0000313" key="4">
    <source>
        <dbReference type="Proteomes" id="UP000000759"/>
    </source>
</evidence>
<accession>B7G5D2</accession>
<sequence>MTLNNILPLPPHHLNPEKYKRKSYILGRRVFLCVGLVAAALGYSLQASSVRLQATAVLDALEAVDQVSSWDLTANAKSRDQNDDTTCIFSGSPIYRKVFVYPSPGDNDWQGDILSSQGRGFSMPWPWQLVDNRTRMSEESHYHPFSMHAQFSTELLVREILTHPDSCLRTYDPEQASLFYVPYLPSMEFHAGARGRPPSFKTSKYANAILRALEGDYQPWTDHFGLTPKYWQRRNGSDHILVFSEPLQGLTHPKKKRGNYHFVHTQKQLAPPIVVSVELSTTFVNMYPSCAQKNILMPYPITDGRYFNGDLDKEARWAIQNRSLDSIDSKSSPVLVAEKDPVGTLADARPIAQWYRAGVHGECVPLRAALQQNYKCTPSFPSFKRTPTTYPLGMRMATFCPCPGGDTASAKRMFDAVLAGCIPIILSHDFVWPLSDEFEPEMLIKVSDFALRWNASNFVVRKFDNQCRPSVANTNYALPSVQELLEAIPASEIRRLRRGLRHAQQAYSYYKPRKGFPRNPLRDRVLPDGGASQALVAALAKRAGGVRWHACQKELGQLVEAEGKDAEPDRFKC</sequence>
<reference evidence="4" key="2">
    <citation type="submission" date="2008-08" db="EMBL/GenBank/DDBJ databases">
        <authorList>
            <consortium name="Diatom Consortium"/>
            <person name="Grigoriev I."/>
            <person name="Grimwood J."/>
            <person name="Kuo A."/>
            <person name="Otillar R.P."/>
            <person name="Salamov A."/>
            <person name="Detter J.C."/>
            <person name="Lindquist E."/>
            <person name="Shapiro H."/>
            <person name="Lucas S."/>
            <person name="Glavina del Rio T."/>
            <person name="Pitluck S."/>
            <person name="Rokhsar D."/>
            <person name="Bowler C."/>
        </authorList>
    </citation>
    <scope>GENOME REANNOTATION</scope>
    <source>
        <strain evidence="4">CCAP 1055/1</strain>
    </source>
</reference>
<proteinExistence type="inferred from homology"/>
<dbReference type="KEGG" id="pti:PHATRDRAFT_47923"/>
<dbReference type="GO" id="GO:0016757">
    <property type="term" value="F:glycosyltransferase activity"/>
    <property type="evidence" value="ECO:0007669"/>
    <property type="project" value="InterPro"/>
</dbReference>
<dbReference type="eggNOG" id="KOG1021">
    <property type="taxonomic scope" value="Eukaryota"/>
</dbReference>
<dbReference type="PANTHER" id="PTHR11062:SF281">
    <property type="entry name" value="EXOSTOSIN-LIKE 2"/>
    <property type="match status" value="1"/>
</dbReference>